<evidence type="ECO:0000313" key="3">
    <source>
        <dbReference type="Proteomes" id="UP000249364"/>
    </source>
</evidence>
<name>A0A2W7QHQ9_9RHOB</name>
<evidence type="ECO:0000256" key="1">
    <source>
        <dbReference type="SAM" id="Phobius"/>
    </source>
</evidence>
<sequence length="202" mass="22270">MPPMVDQRQTQRLMYIALFLGLAALMTFYRLLPLGSYGLSQDMAGQDVIAGSDAGFTLANLPAPDFLLCLTLAWVVRRPDLLPAPVIVGYFFIEDILLLRPPGLWALIILMASEYLRSRTEQLRGYGFWLEYLLVAGLLLVMFLANRAMLAIVMVPQVPLGLSLAQFLGTVAVYPVVVAVSHFVFGLRKPATGEVDALGQRL</sequence>
<protein>
    <submittedName>
        <fullName evidence="2">Rod shape-determining protein MreD</fullName>
    </submittedName>
</protein>
<dbReference type="STRING" id="121821.GCA_001870675_02309"/>
<dbReference type="Proteomes" id="UP000249364">
    <property type="component" value="Unassembled WGS sequence"/>
</dbReference>
<comment type="caution">
    <text evidence="2">The sequence shown here is derived from an EMBL/GenBank/DDBJ whole genome shotgun (WGS) entry which is preliminary data.</text>
</comment>
<proteinExistence type="predicted"/>
<keyword evidence="1" id="KW-0812">Transmembrane</keyword>
<keyword evidence="1" id="KW-0472">Membrane</keyword>
<reference evidence="2 3" key="1">
    <citation type="submission" date="2018-06" db="EMBL/GenBank/DDBJ databases">
        <title>Genomic Encyclopedia of Archaeal and Bacterial Type Strains, Phase II (KMG-II): from individual species to whole genera.</title>
        <authorList>
            <person name="Goeker M."/>
        </authorList>
    </citation>
    <scope>NUCLEOTIDE SEQUENCE [LARGE SCALE GENOMIC DNA]</scope>
    <source>
        <strain evidence="2 3">DSM 13087</strain>
    </source>
</reference>
<dbReference type="EMBL" id="QKZQ01000001">
    <property type="protein sequence ID" value="PZX48088.1"/>
    <property type="molecule type" value="Genomic_DNA"/>
</dbReference>
<feature type="transmembrane region" description="Helical" evidence="1">
    <location>
        <begin position="167"/>
        <end position="185"/>
    </location>
</feature>
<feature type="transmembrane region" description="Helical" evidence="1">
    <location>
        <begin position="87"/>
        <end position="111"/>
    </location>
</feature>
<gene>
    <name evidence="2" type="ORF">LY56_00236</name>
</gene>
<keyword evidence="3" id="KW-1185">Reference proteome</keyword>
<dbReference type="AlphaFoldDB" id="A0A2W7QHQ9"/>
<feature type="transmembrane region" description="Helical" evidence="1">
    <location>
        <begin position="12"/>
        <end position="32"/>
    </location>
</feature>
<feature type="transmembrane region" description="Helical" evidence="1">
    <location>
        <begin position="132"/>
        <end position="155"/>
    </location>
</feature>
<evidence type="ECO:0000313" key="2">
    <source>
        <dbReference type="EMBL" id="PZX48088.1"/>
    </source>
</evidence>
<keyword evidence="1" id="KW-1133">Transmembrane helix</keyword>
<organism evidence="2 3">
    <name type="scientific">Roseinatronobacter thiooxidans</name>
    <dbReference type="NCBI Taxonomy" id="121821"/>
    <lineage>
        <taxon>Bacteria</taxon>
        <taxon>Pseudomonadati</taxon>
        <taxon>Pseudomonadota</taxon>
        <taxon>Alphaproteobacteria</taxon>
        <taxon>Rhodobacterales</taxon>
        <taxon>Paracoccaceae</taxon>
        <taxon>Roseinatronobacter</taxon>
    </lineage>
</organism>
<dbReference type="OrthoDB" id="7629477at2"/>
<accession>A0A2W7QHQ9</accession>